<evidence type="ECO:0000313" key="1">
    <source>
        <dbReference type="EMBL" id="KAI9922394.1"/>
    </source>
</evidence>
<comment type="caution">
    <text evidence="1">The sequence shown here is derived from an EMBL/GenBank/DDBJ whole genome shotgun (WGS) entry which is preliminary data.</text>
</comment>
<name>A0ACC0WUF9_9STRA</name>
<evidence type="ECO:0000313" key="2">
    <source>
        <dbReference type="Proteomes" id="UP001163321"/>
    </source>
</evidence>
<protein>
    <submittedName>
        <fullName evidence="1">Uncharacterized protein</fullName>
    </submittedName>
</protein>
<reference evidence="1 2" key="1">
    <citation type="journal article" date="2022" name="bioRxiv">
        <title>The genome of the oomycete Peronosclerospora sorghi, a cosmopolitan pathogen of maize and sorghum, is inflated with dispersed pseudogenes.</title>
        <authorList>
            <person name="Fletcher K."/>
            <person name="Martin F."/>
            <person name="Isakeit T."/>
            <person name="Cavanaugh K."/>
            <person name="Magill C."/>
            <person name="Michelmore R."/>
        </authorList>
    </citation>
    <scope>NUCLEOTIDE SEQUENCE [LARGE SCALE GENOMIC DNA]</scope>
    <source>
        <strain evidence="1">P6</strain>
    </source>
</reference>
<sequence>MIGTPGASHKCHAKRINDVAALHLASRQSIIAETSSSLFLIEKLMKLVSTMTLYGGPSAELYLKNMLDGI</sequence>
<accession>A0ACC0WUF9</accession>
<keyword evidence="2" id="KW-1185">Reference proteome</keyword>
<dbReference type="EMBL" id="CM047580">
    <property type="protein sequence ID" value="KAI9922394.1"/>
    <property type="molecule type" value="Genomic_DNA"/>
</dbReference>
<organism evidence="1 2">
    <name type="scientific">Peronosclerospora sorghi</name>
    <dbReference type="NCBI Taxonomy" id="230839"/>
    <lineage>
        <taxon>Eukaryota</taxon>
        <taxon>Sar</taxon>
        <taxon>Stramenopiles</taxon>
        <taxon>Oomycota</taxon>
        <taxon>Peronosporomycetes</taxon>
        <taxon>Peronosporales</taxon>
        <taxon>Peronosporaceae</taxon>
        <taxon>Peronosclerospora</taxon>
    </lineage>
</organism>
<gene>
    <name evidence="1" type="ORF">PsorP6_000004</name>
</gene>
<proteinExistence type="predicted"/>
<dbReference type="Proteomes" id="UP001163321">
    <property type="component" value="Chromosome 1"/>
</dbReference>